<dbReference type="EMBL" id="CP011125">
    <property type="protein sequence ID" value="AKF08813.1"/>
    <property type="molecule type" value="Genomic_DNA"/>
</dbReference>
<dbReference type="Proteomes" id="UP000034883">
    <property type="component" value="Chromosome"/>
</dbReference>
<dbReference type="RefSeq" id="WP_053235916.1">
    <property type="nucleotide sequence ID" value="NZ_CP011125.1"/>
</dbReference>
<dbReference type="InterPro" id="IPR010732">
    <property type="entry name" value="T6SS_TssG-like"/>
</dbReference>
<dbReference type="Pfam" id="PF06996">
    <property type="entry name" value="T6SS_TssG"/>
    <property type="match status" value="1"/>
</dbReference>
<gene>
    <name evidence="1" type="ORF">DB32_005962</name>
</gene>
<protein>
    <recommendedName>
        <fullName evidence="3">Type VI secretion system baseplate subunit TssG</fullName>
    </recommendedName>
</protein>
<name>A0A0F6YK25_9BACT</name>
<evidence type="ECO:0000313" key="2">
    <source>
        <dbReference type="Proteomes" id="UP000034883"/>
    </source>
</evidence>
<accession>A0A0F6YK25</accession>
<proteinExistence type="predicted"/>
<dbReference type="PANTHER" id="PTHR35564">
    <property type="match status" value="1"/>
</dbReference>
<dbReference type="NCBIfam" id="TIGR03347">
    <property type="entry name" value="VI_chp_1"/>
    <property type="match status" value="1"/>
</dbReference>
<dbReference type="STRING" id="927083.DB32_005962"/>
<dbReference type="AlphaFoldDB" id="A0A0F6YK25"/>
<dbReference type="PANTHER" id="PTHR35564:SF3">
    <property type="entry name" value="TYPE VI SECRETION SYSTEM BASEPLATE SUBUNIT TSSG"/>
    <property type="match status" value="1"/>
</dbReference>
<sequence length="329" mass="35367">MDAADGHAVDPLSALHGALATSGRRASFFALVAALERRLGSAALGTEARPADERVRLGHSPALTFAASDVSNVALDGDRARVESTFLGTAGTIGPLPLFMLEEIAAEDPDRAVRRDLLDVFHHRALSLLYRSVQRLRPSAVLRDDGSDFWSRRLVAAAGADASALTMPERIAILPLLATSRRSALGFQRALQILVRRRVPAARLVIEIRELAGDRVPIAERSRMRLGRSSHALGRETVLGANAADPGGRCVVVIRGLDATTHPRCLPGGDLHALARETFRLFDPAGIELELELHVDAQRSGFPLSHTTGLGHRTWLASARTSRTVRVAA</sequence>
<dbReference type="KEGG" id="samy:DB32_005962"/>
<evidence type="ECO:0008006" key="3">
    <source>
        <dbReference type="Google" id="ProtNLM"/>
    </source>
</evidence>
<evidence type="ECO:0000313" key="1">
    <source>
        <dbReference type="EMBL" id="AKF08813.1"/>
    </source>
</evidence>
<keyword evidence="2" id="KW-1185">Reference proteome</keyword>
<organism evidence="1 2">
    <name type="scientific">Sandaracinus amylolyticus</name>
    <dbReference type="NCBI Taxonomy" id="927083"/>
    <lineage>
        <taxon>Bacteria</taxon>
        <taxon>Pseudomonadati</taxon>
        <taxon>Myxococcota</taxon>
        <taxon>Polyangia</taxon>
        <taxon>Polyangiales</taxon>
        <taxon>Sandaracinaceae</taxon>
        <taxon>Sandaracinus</taxon>
    </lineage>
</organism>
<reference evidence="1 2" key="1">
    <citation type="submission" date="2015-03" db="EMBL/GenBank/DDBJ databases">
        <title>Genome assembly of Sandaracinus amylolyticus DSM 53668.</title>
        <authorList>
            <person name="Sharma G."/>
            <person name="Subramanian S."/>
        </authorList>
    </citation>
    <scope>NUCLEOTIDE SEQUENCE [LARGE SCALE GENOMIC DNA]</scope>
    <source>
        <strain evidence="1 2">DSM 53668</strain>
    </source>
</reference>